<sequence>MFRLIAHQTALLLALEHDHRYIQVLFPIDEGTKFNRHAPIVTQSDREYFAGSLELRNVHLKALDLLLEFWGLQRNGSEIYSDLPLNPVNHVWLKNHDHNQLRLTRVIRSLHLLGNESIARNLCAFLIEVSNEFDSISDKTVQFWRNALKG</sequence>
<accession>A0A4Y8WA16</accession>
<dbReference type="Pfam" id="PF04664">
    <property type="entry name" value="OGFr_N"/>
    <property type="match status" value="1"/>
</dbReference>
<dbReference type="PANTHER" id="PTHR14015">
    <property type="entry name" value="OPIOID GROWTH FACTOR RECEPTOR OGFR ZETA-TYPE OPIOID RECEPTOR"/>
    <property type="match status" value="1"/>
</dbReference>
<dbReference type="PANTHER" id="PTHR14015:SF2">
    <property type="entry name" value="OPIOID GROWTH FACTOR RECEPTOR (OGFR) CONSERVED DOMAIN-CONTAINING PROTEIN"/>
    <property type="match status" value="1"/>
</dbReference>
<dbReference type="EMBL" id="SATR01000063">
    <property type="protein sequence ID" value="TFH89496.1"/>
    <property type="molecule type" value="Genomic_DNA"/>
</dbReference>
<dbReference type="GO" id="GO:0016020">
    <property type="term" value="C:membrane"/>
    <property type="evidence" value="ECO:0007669"/>
    <property type="project" value="InterPro"/>
</dbReference>
<organism evidence="2 3">
    <name type="scientific">Vibrio ouci</name>
    <dbReference type="NCBI Taxonomy" id="2499078"/>
    <lineage>
        <taxon>Bacteria</taxon>
        <taxon>Pseudomonadati</taxon>
        <taxon>Pseudomonadota</taxon>
        <taxon>Gammaproteobacteria</taxon>
        <taxon>Vibrionales</taxon>
        <taxon>Vibrionaceae</taxon>
        <taxon>Vibrio</taxon>
    </lineage>
</organism>
<keyword evidence="3" id="KW-1185">Reference proteome</keyword>
<evidence type="ECO:0000313" key="3">
    <source>
        <dbReference type="Proteomes" id="UP000297753"/>
    </source>
</evidence>
<dbReference type="GO" id="GO:0140625">
    <property type="term" value="F:opioid growth factor receptor activity"/>
    <property type="evidence" value="ECO:0007669"/>
    <property type="project" value="InterPro"/>
</dbReference>
<reference evidence="2 3" key="1">
    <citation type="submission" date="2019-01" db="EMBL/GenBank/DDBJ databases">
        <title>Vibrio BEI176 sp. nov, a marine bacterium isolated from China: eastern marignal seas.</title>
        <authorList>
            <person name="Li B."/>
        </authorList>
    </citation>
    <scope>NUCLEOTIDE SEQUENCE [LARGE SCALE GENOMIC DNA]</scope>
    <source>
        <strain evidence="2 3">BEI176</strain>
    </source>
</reference>
<evidence type="ECO:0000313" key="2">
    <source>
        <dbReference type="EMBL" id="TFH89496.1"/>
    </source>
</evidence>
<name>A0A4Y8WA16_9VIBR</name>
<dbReference type="AlphaFoldDB" id="A0A4Y8WA16"/>
<gene>
    <name evidence="2" type="ORF">ELS82_21905</name>
</gene>
<dbReference type="InterPro" id="IPR039574">
    <property type="entry name" value="OGFr"/>
</dbReference>
<dbReference type="Proteomes" id="UP000297753">
    <property type="component" value="Unassembled WGS sequence"/>
</dbReference>
<proteinExistence type="predicted"/>
<evidence type="ECO:0000259" key="1">
    <source>
        <dbReference type="Pfam" id="PF04664"/>
    </source>
</evidence>
<dbReference type="InterPro" id="IPR006757">
    <property type="entry name" value="OGF_rcpt"/>
</dbReference>
<feature type="domain" description="Opioid growth factor receptor (OGFr) conserved" evidence="1">
    <location>
        <begin position="14"/>
        <end position="149"/>
    </location>
</feature>
<dbReference type="OrthoDB" id="273514at2"/>
<protein>
    <recommendedName>
        <fullName evidence="1">Opioid growth factor receptor (OGFr) conserved domain-containing protein</fullName>
    </recommendedName>
</protein>
<comment type="caution">
    <text evidence="2">The sequence shown here is derived from an EMBL/GenBank/DDBJ whole genome shotgun (WGS) entry which is preliminary data.</text>
</comment>